<organism evidence="2 3">
    <name type="scientific">Nonomuraea rosea</name>
    <dbReference type="NCBI Taxonomy" id="638574"/>
    <lineage>
        <taxon>Bacteria</taxon>
        <taxon>Bacillati</taxon>
        <taxon>Actinomycetota</taxon>
        <taxon>Actinomycetes</taxon>
        <taxon>Streptosporangiales</taxon>
        <taxon>Streptosporangiaceae</taxon>
        <taxon>Nonomuraea</taxon>
    </lineage>
</organism>
<feature type="domain" description="Methyltransferase type 11" evidence="1">
    <location>
        <begin position="46"/>
        <end position="138"/>
    </location>
</feature>
<reference evidence="3" key="1">
    <citation type="journal article" date="2019" name="Int. J. Syst. Evol. Microbiol.">
        <title>The Global Catalogue of Microorganisms (GCM) 10K type strain sequencing project: providing services to taxonomists for standard genome sequencing and annotation.</title>
        <authorList>
            <consortium name="The Broad Institute Genomics Platform"/>
            <consortium name="The Broad Institute Genome Sequencing Center for Infectious Disease"/>
            <person name="Wu L."/>
            <person name="Ma J."/>
        </authorList>
    </citation>
    <scope>NUCLEOTIDE SEQUENCE [LARGE SCALE GENOMIC DNA]</scope>
    <source>
        <strain evidence="3">JCM 17326</strain>
    </source>
</reference>
<dbReference type="CDD" id="cd02440">
    <property type="entry name" value="AdoMet_MTases"/>
    <property type="match status" value="1"/>
</dbReference>
<dbReference type="RefSeq" id="WP_345572797.1">
    <property type="nucleotide sequence ID" value="NZ_BAABDQ010000033.1"/>
</dbReference>
<sequence>MTKELLAYYEQDREHDRLREGRGRLEFWRTQDVLRRLLPPAPARVLDVGGGPGVHAEWLAADGYDVELLDPIPLHVARAAELTGVTARPGDARHLPAPDESADVVLLLGPLYHLPDRAERVLALTEAQRVVRPGGLVAAATINRHAAVLDTVHLGHYLHEHLRQAAHAAAANGIMLSPVRGFSAYLHDPDEVPGEFADAGFPVVERYGLEGAFWLYGDVNDWLDDPERRALLLDAQRSMESVPSLLGVSGHLLTITHRAVLPSDQHRATGDVDDDAGDPARIV</sequence>
<evidence type="ECO:0000259" key="1">
    <source>
        <dbReference type="Pfam" id="PF08241"/>
    </source>
</evidence>
<proteinExistence type="predicted"/>
<dbReference type="Gene3D" id="3.40.50.150">
    <property type="entry name" value="Vaccinia Virus protein VP39"/>
    <property type="match status" value="1"/>
</dbReference>
<name>A0ABP6Z8K9_9ACTN</name>
<accession>A0ABP6Z8K9</accession>
<gene>
    <name evidence="2" type="ORF">GCM10022419_097100</name>
</gene>
<evidence type="ECO:0000313" key="2">
    <source>
        <dbReference type="EMBL" id="GAA3598285.1"/>
    </source>
</evidence>
<dbReference type="SUPFAM" id="SSF53335">
    <property type="entry name" value="S-adenosyl-L-methionine-dependent methyltransferases"/>
    <property type="match status" value="1"/>
</dbReference>
<protein>
    <recommendedName>
        <fullName evidence="1">Methyltransferase type 11 domain-containing protein</fullName>
    </recommendedName>
</protein>
<dbReference type="Proteomes" id="UP001500630">
    <property type="component" value="Unassembled WGS sequence"/>
</dbReference>
<dbReference type="EMBL" id="BAABDQ010000033">
    <property type="protein sequence ID" value="GAA3598285.1"/>
    <property type="molecule type" value="Genomic_DNA"/>
</dbReference>
<dbReference type="Pfam" id="PF08241">
    <property type="entry name" value="Methyltransf_11"/>
    <property type="match status" value="1"/>
</dbReference>
<dbReference type="InterPro" id="IPR029063">
    <property type="entry name" value="SAM-dependent_MTases_sf"/>
</dbReference>
<dbReference type="InterPro" id="IPR013216">
    <property type="entry name" value="Methyltransf_11"/>
</dbReference>
<comment type="caution">
    <text evidence="2">The sequence shown here is derived from an EMBL/GenBank/DDBJ whole genome shotgun (WGS) entry which is preliminary data.</text>
</comment>
<evidence type="ECO:0000313" key="3">
    <source>
        <dbReference type="Proteomes" id="UP001500630"/>
    </source>
</evidence>
<keyword evidence="3" id="KW-1185">Reference proteome</keyword>